<dbReference type="KEGG" id="dee:HQN60_02625"/>
<dbReference type="EMBL" id="CP054143">
    <property type="protein sequence ID" value="QKJ65711.1"/>
    <property type="molecule type" value="Genomic_DNA"/>
</dbReference>
<dbReference type="Gene3D" id="3.40.50.720">
    <property type="entry name" value="NAD(P)-binding Rossmann-like Domain"/>
    <property type="match status" value="1"/>
</dbReference>
<keyword evidence="4" id="KW-1185">Reference proteome</keyword>
<evidence type="ECO:0000313" key="4">
    <source>
        <dbReference type="Proteomes" id="UP000504844"/>
    </source>
</evidence>
<protein>
    <submittedName>
        <fullName evidence="3">SDR family NAD(P)-dependent oxidoreductase</fullName>
    </submittedName>
</protein>
<organism evidence="3 4">
    <name type="scientific">Deefgea piscis</name>
    <dbReference type="NCBI Taxonomy" id="2739061"/>
    <lineage>
        <taxon>Bacteria</taxon>
        <taxon>Pseudomonadati</taxon>
        <taxon>Pseudomonadota</taxon>
        <taxon>Betaproteobacteria</taxon>
        <taxon>Neisseriales</taxon>
        <taxon>Chitinibacteraceae</taxon>
        <taxon>Deefgea</taxon>
    </lineage>
</organism>
<accession>A0A6M8SM17</accession>
<dbReference type="PANTHER" id="PTHR44196:SF4">
    <property type="entry name" value="SHORT CHAIN DEHYDROGENASE"/>
    <property type="match status" value="1"/>
</dbReference>
<dbReference type="InterPro" id="IPR002347">
    <property type="entry name" value="SDR_fam"/>
</dbReference>
<keyword evidence="2" id="KW-0560">Oxidoreductase</keyword>
<evidence type="ECO:0000313" key="3">
    <source>
        <dbReference type="EMBL" id="QKJ65711.1"/>
    </source>
</evidence>
<dbReference type="AlphaFoldDB" id="A0A6M8SM17"/>
<evidence type="ECO:0000256" key="1">
    <source>
        <dbReference type="ARBA" id="ARBA00006484"/>
    </source>
</evidence>
<dbReference type="PANTHER" id="PTHR44196">
    <property type="entry name" value="DEHYDROGENASE/REDUCTASE SDR FAMILY MEMBER 7B"/>
    <property type="match status" value="1"/>
</dbReference>
<evidence type="ECO:0000256" key="2">
    <source>
        <dbReference type="ARBA" id="ARBA00023002"/>
    </source>
</evidence>
<dbReference type="RefSeq" id="WP_173532220.1">
    <property type="nucleotide sequence ID" value="NZ_CP054143.1"/>
</dbReference>
<dbReference type="PRINTS" id="PR00081">
    <property type="entry name" value="GDHRDH"/>
</dbReference>
<dbReference type="GO" id="GO:0016020">
    <property type="term" value="C:membrane"/>
    <property type="evidence" value="ECO:0007669"/>
    <property type="project" value="TreeGrafter"/>
</dbReference>
<gene>
    <name evidence="3" type="ORF">HQN60_02625</name>
</gene>
<proteinExistence type="inferred from homology"/>
<name>A0A6M8SM17_9NEIS</name>
<dbReference type="Pfam" id="PF00106">
    <property type="entry name" value="adh_short"/>
    <property type="match status" value="1"/>
</dbReference>
<reference evidence="3 4" key="1">
    <citation type="submission" date="2020-05" db="EMBL/GenBank/DDBJ databases">
        <title>Complete genome sequence of Deefgea sp. D17.</title>
        <authorList>
            <person name="Bae J.-W."/>
            <person name="Han J.E."/>
        </authorList>
    </citation>
    <scope>NUCLEOTIDE SEQUENCE [LARGE SCALE GENOMIC DNA]</scope>
    <source>
        <strain evidence="3 4">D17</strain>
    </source>
</reference>
<sequence>MADWKSASIAADAFKDRVILVTGAGQGLGAMAAIELAKLGATIILLGRNEKKLSRTYDAIEAAGGPQPAAVPLDLAKMGEAELNQLGVLIQKEFGRLDGILHCANGFNHLSPLANQKLDEWVDMFRVNVAAPFAMTRALFPLLQQSPDAAVLVLGETHAFEPNAYWGGFSVSKAGQKNWVEIAAAEWENIPNVRINLLVPGPIQSPFRLATHPAESAENLPQASDLFPAMAYLLGGNSTGQSGQVVFFQAQKN</sequence>
<dbReference type="InterPro" id="IPR036291">
    <property type="entry name" value="NAD(P)-bd_dom_sf"/>
</dbReference>
<comment type="similarity">
    <text evidence="1">Belongs to the short-chain dehydrogenases/reductases (SDR) family.</text>
</comment>
<dbReference type="Proteomes" id="UP000504844">
    <property type="component" value="Chromosome"/>
</dbReference>
<dbReference type="SUPFAM" id="SSF51735">
    <property type="entry name" value="NAD(P)-binding Rossmann-fold domains"/>
    <property type="match status" value="1"/>
</dbReference>
<dbReference type="GO" id="GO:0016491">
    <property type="term" value="F:oxidoreductase activity"/>
    <property type="evidence" value="ECO:0007669"/>
    <property type="project" value="UniProtKB-KW"/>
</dbReference>